<evidence type="ECO:0000313" key="8">
    <source>
        <dbReference type="Proteomes" id="UP000761534"/>
    </source>
</evidence>
<dbReference type="GO" id="GO:0005794">
    <property type="term" value="C:Golgi apparatus"/>
    <property type="evidence" value="ECO:0007669"/>
    <property type="project" value="TreeGrafter"/>
</dbReference>
<dbReference type="PIRSF" id="PIRSF018153">
    <property type="entry name" value="Glyco_trans_15"/>
    <property type="match status" value="1"/>
</dbReference>
<dbReference type="SUPFAM" id="SSF53448">
    <property type="entry name" value="Nucleotide-diphospho-sugar transferases"/>
    <property type="match status" value="1"/>
</dbReference>
<dbReference type="OrthoDB" id="439943at2759"/>
<proteinExistence type="inferred from homology"/>
<sequence>MHCFRLLFTFVALCATVFCHEGSGLIHQGETGSGGSVEGRRIKAALVSVLDRGAGEMYPSAVTAVKRRQDLYQLMETMRNHEDQFNRKYNYDWVIFSYEPLNETRRSMIDSVASGNVHFAVIPEEQATAPEWIDQQKATDARNEMKKKHVIYGDSVNFRDQSRFEAGFMWRHPVMDQYTYYWRVDHRDKLLCDVNYDVFKFMQDNHKQYGFMMSLYEYFETIPTLWQSTKHFINENPQYLAQDSLADFLSDDGGQTYSKVSTYGPHIASLDFWRSEAYTKYFDHLDHVGGFYYERWDRKPIQTIATSLFLNKDRVHFFDDIGVYSLPFQQCPRDQDFRRKNRCICNPEDDFTWKGYSTVSDYYKAKGIEDQIPDGVVY</sequence>
<evidence type="ECO:0000256" key="3">
    <source>
        <dbReference type="ARBA" id="ARBA00022676"/>
    </source>
</evidence>
<dbReference type="GO" id="GO:0006493">
    <property type="term" value="P:protein O-linked glycosylation"/>
    <property type="evidence" value="ECO:0007669"/>
    <property type="project" value="TreeGrafter"/>
</dbReference>
<dbReference type="Pfam" id="PF01793">
    <property type="entry name" value="Glyco_transf_15"/>
    <property type="match status" value="1"/>
</dbReference>
<dbReference type="EMBL" id="SWFS01000410">
    <property type="protein sequence ID" value="KAA8905692.1"/>
    <property type="molecule type" value="Genomic_DNA"/>
</dbReference>
<dbReference type="GO" id="GO:0000026">
    <property type="term" value="F:alpha-1,2-mannosyltransferase activity"/>
    <property type="evidence" value="ECO:0007669"/>
    <property type="project" value="TreeGrafter"/>
</dbReference>
<comment type="subcellular location">
    <subcellularLocation>
        <location evidence="1">Membrane</location>
        <topology evidence="1">Single-pass type II membrane protein</topology>
    </subcellularLocation>
</comment>
<dbReference type="GO" id="GO:0016020">
    <property type="term" value="C:membrane"/>
    <property type="evidence" value="ECO:0007669"/>
    <property type="project" value="UniProtKB-SubCell"/>
</dbReference>
<gene>
    <name evidence="7" type="ORF">TRICI_005257</name>
</gene>
<reference evidence="7" key="1">
    <citation type="journal article" date="2019" name="G3 (Bethesda)">
        <title>Genome Assemblies of Two Rare Opportunistic Yeast Pathogens: Diutina rugosa (syn. Candida rugosa) and Trichomonascus ciferrii (syn. Candida ciferrii).</title>
        <authorList>
            <person name="Mixao V."/>
            <person name="Saus E."/>
            <person name="Hansen A.P."/>
            <person name="Lass-Florl C."/>
            <person name="Gabaldon T."/>
        </authorList>
    </citation>
    <scope>NUCLEOTIDE SEQUENCE</scope>
    <source>
        <strain evidence="7">CBS 4856</strain>
    </source>
</reference>
<dbReference type="PANTHER" id="PTHR31121:SF6">
    <property type="entry name" value="ALPHA-1,2 MANNOSYLTRANSFERASE KTR1"/>
    <property type="match status" value="1"/>
</dbReference>
<accession>A0A642UUH8</accession>
<dbReference type="GO" id="GO:0000032">
    <property type="term" value="P:cell wall mannoprotein biosynthetic process"/>
    <property type="evidence" value="ECO:0007669"/>
    <property type="project" value="TreeGrafter"/>
</dbReference>
<dbReference type="AlphaFoldDB" id="A0A642UUH8"/>
<name>A0A642UUH8_9ASCO</name>
<evidence type="ECO:0000256" key="5">
    <source>
        <dbReference type="ARBA" id="ARBA00022968"/>
    </source>
</evidence>
<evidence type="ECO:0000256" key="6">
    <source>
        <dbReference type="SAM" id="SignalP"/>
    </source>
</evidence>
<comment type="similarity">
    <text evidence="2">Belongs to the glycosyltransferase 15 family.</text>
</comment>
<feature type="signal peptide" evidence="6">
    <location>
        <begin position="1"/>
        <end position="19"/>
    </location>
</feature>
<dbReference type="GO" id="GO:0006487">
    <property type="term" value="P:protein N-linked glycosylation"/>
    <property type="evidence" value="ECO:0007669"/>
    <property type="project" value="TreeGrafter"/>
</dbReference>
<keyword evidence="5" id="KW-0735">Signal-anchor</keyword>
<keyword evidence="5" id="KW-0812">Transmembrane</keyword>
<feature type="chain" id="PRO_5024946060" description="Glycosyltransferase family 15 protein" evidence="6">
    <location>
        <begin position="20"/>
        <end position="378"/>
    </location>
</feature>
<evidence type="ECO:0000256" key="1">
    <source>
        <dbReference type="ARBA" id="ARBA00004606"/>
    </source>
</evidence>
<organism evidence="7 8">
    <name type="scientific">Trichomonascus ciferrii</name>
    <dbReference type="NCBI Taxonomy" id="44093"/>
    <lineage>
        <taxon>Eukaryota</taxon>
        <taxon>Fungi</taxon>
        <taxon>Dikarya</taxon>
        <taxon>Ascomycota</taxon>
        <taxon>Saccharomycotina</taxon>
        <taxon>Dipodascomycetes</taxon>
        <taxon>Dipodascales</taxon>
        <taxon>Trichomonascaceae</taxon>
        <taxon>Trichomonascus</taxon>
        <taxon>Trichomonascus ciferrii complex</taxon>
    </lineage>
</organism>
<dbReference type="Gene3D" id="3.90.550.10">
    <property type="entry name" value="Spore Coat Polysaccharide Biosynthesis Protein SpsA, Chain A"/>
    <property type="match status" value="1"/>
</dbReference>
<evidence type="ECO:0000256" key="2">
    <source>
        <dbReference type="ARBA" id="ARBA00007677"/>
    </source>
</evidence>
<keyword evidence="4" id="KW-0808">Transferase</keyword>
<evidence type="ECO:0000313" key="7">
    <source>
        <dbReference type="EMBL" id="KAA8905692.1"/>
    </source>
</evidence>
<dbReference type="VEuPathDB" id="FungiDB:TRICI_005257"/>
<comment type="caution">
    <text evidence="7">The sequence shown here is derived from an EMBL/GenBank/DDBJ whole genome shotgun (WGS) entry which is preliminary data.</text>
</comment>
<keyword evidence="6" id="KW-0732">Signal</keyword>
<dbReference type="InterPro" id="IPR029044">
    <property type="entry name" value="Nucleotide-diphossugar_trans"/>
</dbReference>
<evidence type="ECO:0008006" key="9">
    <source>
        <dbReference type="Google" id="ProtNLM"/>
    </source>
</evidence>
<dbReference type="InterPro" id="IPR002685">
    <property type="entry name" value="Glyco_trans_15"/>
</dbReference>
<dbReference type="FunFam" id="3.90.550.10:FF:000051">
    <property type="entry name" value="Alpha-1,2-mannosyltransferase (Ktr4)"/>
    <property type="match status" value="1"/>
</dbReference>
<keyword evidence="3" id="KW-0328">Glycosyltransferase</keyword>
<keyword evidence="8" id="KW-1185">Reference proteome</keyword>
<dbReference type="PANTHER" id="PTHR31121">
    <property type="entry name" value="ALPHA-1,2 MANNOSYLTRANSFERASE KTR1"/>
    <property type="match status" value="1"/>
</dbReference>
<evidence type="ECO:0000256" key="4">
    <source>
        <dbReference type="ARBA" id="ARBA00022679"/>
    </source>
</evidence>
<dbReference type="Proteomes" id="UP000761534">
    <property type="component" value="Unassembled WGS sequence"/>
</dbReference>
<protein>
    <recommendedName>
        <fullName evidence="9">Glycosyltransferase family 15 protein</fullName>
    </recommendedName>
</protein>